<reference evidence="6" key="1">
    <citation type="submission" date="2023-03" db="EMBL/GenBank/DDBJ databases">
        <title>Actinoallomurus iriomotensis NBRC 103681.</title>
        <authorList>
            <person name="Ichikawa N."/>
            <person name="Sato H."/>
            <person name="Tonouchi N."/>
        </authorList>
    </citation>
    <scope>NUCLEOTIDE SEQUENCE</scope>
    <source>
        <strain evidence="6">NBRC 103681</strain>
    </source>
</reference>
<proteinExistence type="inferred from homology"/>
<dbReference type="SUPFAM" id="SSF51905">
    <property type="entry name" value="FAD/NAD(P)-binding domain"/>
    <property type="match status" value="1"/>
</dbReference>
<dbReference type="GO" id="GO:0016491">
    <property type="term" value="F:oxidoreductase activity"/>
    <property type="evidence" value="ECO:0007669"/>
    <property type="project" value="UniProtKB-KW"/>
</dbReference>
<keyword evidence="4" id="KW-0560">Oxidoreductase</keyword>
<dbReference type="InterPro" id="IPR006076">
    <property type="entry name" value="FAD-dep_OxRdtase"/>
</dbReference>
<protein>
    <submittedName>
        <fullName evidence="6">Oxidoreductase YurR</fullName>
    </submittedName>
</protein>
<dbReference type="PANTHER" id="PTHR13847:SF286">
    <property type="entry name" value="D-AMINO ACID DEHYDROGENASE"/>
    <property type="match status" value="1"/>
</dbReference>
<sequence>MEIIVVGAGIVGASTAYHLAAAGGRVTLVDRADEGQATAAGAGIVCPWLSRGTDPARYRLASAGARYYPELVGRLNADGRSDTGYARTGALAVAGSAERVRESAERARRRRADEPEVGEVTVLDPGEARRLFPPLRDDWPAVHVTGAARVDGARLRDTLLAAAERRGTVRRSGSARVTLTEDGRWTVAVDGDAVPADAVVLAAGAWSADVLASPATPLPVVPQRGQIVHLRLPGADTRRWPIVLPEGDHYMLAFDDSRIVVGATREHGTGFDHRVTAAGLREVLDEAISVAPGLADATVADIRVGFRPASLDERPLLGAVAGAPGLIVATGFGPTGLTTGPYAGAVAAELALGRTPELDLSPYDPSRVVEARG</sequence>
<comment type="cofactor">
    <cofactor evidence="1">
        <name>FAD</name>
        <dbReference type="ChEBI" id="CHEBI:57692"/>
    </cofactor>
</comment>
<dbReference type="Gene3D" id="3.30.9.10">
    <property type="entry name" value="D-Amino Acid Oxidase, subunit A, domain 2"/>
    <property type="match status" value="1"/>
</dbReference>
<dbReference type="GO" id="GO:0005737">
    <property type="term" value="C:cytoplasm"/>
    <property type="evidence" value="ECO:0007669"/>
    <property type="project" value="TreeGrafter"/>
</dbReference>
<dbReference type="RefSeq" id="WP_285619185.1">
    <property type="nucleotide sequence ID" value="NZ_BSTJ01000002.1"/>
</dbReference>
<dbReference type="Pfam" id="PF01266">
    <property type="entry name" value="DAO"/>
    <property type="match status" value="1"/>
</dbReference>
<comment type="caution">
    <text evidence="6">The sequence shown here is derived from an EMBL/GenBank/DDBJ whole genome shotgun (WGS) entry which is preliminary data.</text>
</comment>
<gene>
    <name evidence="6" type="primary">yurR</name>
    <name evidence="6" type="ORF">Airi01_019640</name>
</gene>
<evidence type="ECO:0000259" key="5">
    <source>
        <dbReference type="Pfam" id="PF01266"/>
    </source>
</evidence>
<evidence type="ECO:0000256" key="2">
    <source>
        <dbReference type="ARBA" id="ARBA00009410"/>
    </source>
</evidence>
<evidence type="ECO:0000256" key="4">
    <source>
        <dbReference type="ARBA" id="ARBA00023002"/>
    </source>
</evidence>
<dbReference type="InterPro" id="IPR036188">
    <property type="entry name" value="FAD/NAD-bd_sf"/>
</dbReference>
<dbReference type="EMBL" id="BSTJ01000002">
    <property type="protein sequence ID" value="GLY73697.1"/>
    <property type="molecule type" value="Genomic_DNA"/>
</dbReference>
<evidence type="ECO:0000313" key="6">
    <source>
        <dbReference type="EMBL" id="GLY73697.1"/>
    </source>
</evidence>
<evidence type="ECO:0000256" key="3">
    <source>
        <dbReference type="ARBA" id="ARBA00022630"/>
    </source>
</evidence>
<evidence type="ECO:0000256" key="1">
    <source>
        <dbReference type="ARBA" id="ARBA00001974"/>
    </source>
</evidence>
<organism evidence="6 7">
    <name type="scientific">Actinoallomurus iriomotensis</name>
    <dbReference type="NCBI Taxonomy" id="478107"/>
    <lineage>
        <taxon>Bacteria</taxon>
        <taxon>Bacillati</taxon>
        <taxon>Actinomycetota</taxon>
        <taxon>Actinomycetes</taxon>
        <taxon>Streptosporangiales</taxon>
        <taxon>Thermomonosporaceae</taxon>
        <taxon>Actinoallomurus</taxon>
    </lineage>
</organism>
<comment type="similarity">
    <text evidence="2">Belongs to the DadA oxidoreductase family.</text>
</comment>
<dbReference type="SUPFAM" id="SSF54373">
    <property type="entry name" value="FAD-linked reductases, C-terminal domain"/>
    <property type="match status" value="1"/>
</dbReference>
<feature type="domain" description="FAD dependent oxidoreductase" evidence="5">
    <location>
        <begin position="3"/>
        <end position="350"/>
    </location>
</feature>
<dbReference type="PANTHER" id="PTHR13847">
    <property type="entry name" value="SARCOSINE DEHYDROGENASE-RELATED"/>
    <property type="match status" value="1"/>
</dbReference>
<dbReference type="Gene3D" id="3.50.50.60">
    <property type="entry name" value="FAD/NAD(P)-binding domain"/>
    <property type="match status" value="1"/>
</dbReference>
<dbReference type="AlphaFoldDB" id="A0A9W6RGL2"/>
<dbReference type="Proteomes" id="UP001165135">
    <property type="component" value="Unassembled WGS sequence"/>
</dbReference>
<keyword evidence="3" id="KW-0285">Flavoprotein</keyword>
<accession>A0A9W6RGL2</accession>
<name>A0A9W6RGL2_9ACTN</name>
<evidence type="ECO:0000313" key="7">
    <source>
        <dbReference type="Proteomes" id="UP001165135"/>
    </source>
</evidence>